<accession>A0A0C3EE33</accession>
<feature type="domain" description="Hyaluronan/mRNA-binding protein" evidence="2">
    <location>
        <begin position="119"/>
        <end position="246"/>
    </location>
</feature>
<feature type="compositionally biased region" description="Gly residues" evidence="1">
    <location>
        <begin position="107"/>
        <end position="120"/>
    </location>
</feature>
<dbReference type="STRING" id="1036808.A0A0C3EE33"/>
<dbReference type="SMART" id="SM01233">
    <property type="entry name" value="HABP4_PAI-RBP1"/>
    <property type="match status" value="1"/>
</dbReference>
<evidence type="ECO:0000313" key="3">
    <source>
        <dbReference type="EMBL" id="KIM66156.1"/>
    </source>
</evidence>
<proteinExistence type="predicted"/>
<organism evidence="3 4">
    <name type="scientific">Scleroderma citrinum Foug A</name>
    <dbReference type="NCBI Taxonomy" id="1036808"/>
    <lineage>
        <taxon>Eukaryota</taxon>
        <taxon>Fungi</taxon>
        <taxon>Dikarya</taxon>
        <taxon>Basidiomycota</taxon>
        <taxon>Agaricomycotina</taxon>
        <taxon>Agaricomycetes</taxon>
        <taxon>Agaricomycetidae</taxon>
        <taxon>Boletales</taxon>
        <taxon>Sclerodermatineae</taxon>
        <taxon>Sclerodermataceae</taxon>
        <taxon>Scleroderma</taxon>
    </lineage>
</organism>
<feature type="compositionally biased region" description="Low complexity" evidence="1">
    <location>
        <begin position="31"/>
        <end position="40"/>
    </location>
</feature>
<evidence type="ECO:0000256" key="1">
    <source>
        <dbReference type="SAM" id="MobiDB-lite"/>
    </source>
</evidence>
<dbReference type="EMBL" id="KN822018">
    <property type="protein sequence ID" value="KIM66156.1"/>
    <property type="molecule type" value="Genomic_DNA"/>
</dbReference>
<dbReference type="Proteomes" id="UP000053989">
    <property type="component" value="Unassembled WGS sequence"/>
</dbReference>
<dbReference type="InParanoid" id="A0A0C3EE33"/>
<dbReference type="GO" id="GO:0003723">
    <property type="term" value="F:RNA binding"/>
    <property type="evidence" value="ECO:0007669"/>
    <property type="project" value="InterPro"/>
</dbReference>
<dbReference type="HOGENOM" id="CLU_043312_0_0_1"/>
<feature type="compositionally biased region" description="Low complexity" evidence="1">
    <location>
        <begin position="185"/>
        <end position="194"/>
    </location>
</feature>
<feature type="compositionally biased region" description="Low complexity" evidence="1">
    <location>
        <begin position="76"/>
        <end position="87"/>
    </location>
</feature>
<dbReference type="InterPro" id="IPR006861">
    <property type="entry name" value="HABP4_PAIRBP1-bd"/>
</dbReference>
<dbReference type="OrthoDB" id="5390558at2759"/>
<feature type="compositionally biased region" description="Pro residues" evidence="1">
    <location>
        <begin position="20"/>
        <end position="30"/>
    </location>
</feature>
<gene>
    <name evidence="3" type="ORF">SCLCIDRAFT_14528</name>
</gene>
<reference evidence="4" key="2">
    <citation type="submission" date="2015-01" db="EMBL/GenBank/DDBJ databases">
        <title>Evolutionary Origins and Diversification of the Mycorrhizal Mutualists.</title>
        <authorList>
            <consortium name="DOE Joint Genome Institute"/>
            <consortium name="Mycorrhizal Genomics Consortium"/>
            <person name="Kohler A."/>
            <person name="Kuo A."/>
            <person name="Nagy L.G."/>
            <person name="Floudas D."/>
            <person name="Copeland A."/>
            <person name="Barry K.W."/>
            <person name="Cichocki N."/>
            <person name="Veneault-Fourrey C."/>
            <person name="LaButti K."/>
            <person name="Lindquist E.A."/>
            <person name="Lipzen A."/>
            <person name="Lundell T."/>
            <person name="Morin E."/>
            <person name="Murat C."/>
            <person name="Riley R."/>
            <person name="Ohm R."/>
            <person name="Sun H."/>
            <person name="Tunlid A."/>
            <person name="Henrissat B."/>
            <person name="Grigoriev I.V."/>
            <person name="Hibbett D.S."/>
            <person name="Martin F."/>
        </authorList>
    </citation>
    <scope>NUCLEOTIDE SEQUENCE [LARGE SCALE GENOMIC DNA]</scope>
    <source>
        <strain evidence="4">Foug A</strain>
    </source>
</reference>
<feature type="region of interest" description="Disordered" evidence="1">
    <location>
        <begin position="1"/>
        <end position="218"/>
    </location>
</feature>
<reference evidence="3 4" key="1">
    <citation type="submission" date="2014-04" db="EMBL/GenBank/DDBJ databases">
        <authorList>
            <consortium name="DOE Joint Genome Institute"/>
            <person name="Kuo A."/>
            <person name="Kohler A."/>
            <person name="Nagy L.G."/>
            <person name="Floudas D."/>
            <person name="Copeland A."/>
            <person name="Barry K.W."/>
            <person name="Cichocki N."/>
            <person name="Veneault-Fourrey C."/>
            <person name="LaButti K."/>
            <person name="Lindquist E.A."/>
            <person name="Lipzen A."/>
            <person name="Lundell T."/>
            <person name="Morin E."/>
            <person name="Murat C."/>
            <person name="Sun H."/>
            <person name="Tunlid A."/>
            <person name="Henrissat B."/>
            <person name="Grigoriev I.V."/>
            <person name="Hibbett D.S."/>
            <person name="Martin F."/>
            <person name="Nordberg H.P."/>
            <person name="Cantor M.N."/>
            <person name="Hua S.X."/>
        </authorList>
    </citation>
    <scope>NUCLEOTIDE SEQUENCE [LARGE SCALE GENOMIC DNA]</scope>
    <source>
        <strain evidence="3 4">Foug A</strain>
    </source>
</reference>
<sequence>MSVASKNMFSVLEEDSSSRPPSPPPAPPAIPAKSPTAPAARRNQRERGKGPAARGGQYYARGGGTNKPADATRDPASTTAEEPAAGAETKRRFDGERRDGRGRGRGARGGGGGGGGGGRGRTFDRHSATGKTDSDKKVHQSWGGDDGDTELKVEEAAGDDAAKESNANDWGGFGQADTAGDGWGAPPAEEAPPAQVNGEGEQPDSRRRNKEEEEDNTLTLEQYLAQQKEKESAVVPKLETRKANEGADDAIWAGATLHQKGEGESYFTGKTKNTAKARTEKKEKVYLEIDAHFERPSRGGRGRGGDRGERDRGRGGRGRSRGGAFSASTPLISVDDEAAFPSLS</sequence>
<feature type="compositionally biased region" description="Basic and acidic residues" evidence="1">
    <location>
        <begin position="121"/>
        <end position="138"/>
    </location>
</feature>
<dbReference type="Gene3D" id="6.10.140.1040">
    <property type="match status" value="1"/>
</dbReference>
<evidence type="ECO:0000313" key="4">
    <source>
        <dbReference type="Proteomes" id="UP000053989"/>
    </source>
</evidence>
<feature type="compositionally biased region" description="Basic and acidic residues" evidence="1">
    <location>
        <begin position="149"/>
        <end position="163"/>
    </location>
</feature>
<dbReference type="AlphaFoldDB" id="A0A0C3EE33"/>
<feature type="region of interest" description="Disordered" evidence="1">
    <location>
        <begin position="290"/>
        <end position="344"/>
    </location>
</feature>
<dbReference type="GO" id="GO:0005737">
    <property type="term" value="C:cytoplasm"/>
    <property type="evidence" value="ECO:0007669"/>
    <property type="project" value="TreeGrafter"/>
</dbReference>
<dbReference type="Pfam" id="PF04774">
    <property type="entry name" value="HABP4_PAI-RBP1"/>
    <property type="match status" value="1"/>
</dbReference>
<dbReference type="PANTHER" id="PTHR12299:SF17">
    <property type="entry name" value="AT19571P-RELATED"/>
    <property type="match status" value="1"/>
</dbReference>
<dbReference type="GO" id="GO:0005634">
    <property type="term" value="C:nucleus"/>
    <property type="evidence" value="ECO:0007669"/>
    <property type="project" value="TreeGrafter"/>
</dbReference>
<feature type="compositionally biased region" description="Basic and acidic residues" evidence="1">
    <location>
        <begin position="290"/>
        <end position="314"/>
    </location>
</feature>
<feature type="compositionally biased region" description="Low complexity" evidence="1">
    <location>
        <begin position="50"/>
        <end position="60"/>
    </location>
</feature>
<feature type="compositionally biased region" description="Basic and acidic residues" evidence="1">
    <location>
        <begin position="88"/>
        <end position="102"/>
    </location>
</feature>
<dbReference type="InterPro" id="IPR039764">
    <property type="entry name" value="HABP4/SERBP1-like"/>
</dbReference>
<name>A0A0C3EE33_9AGAM</name>
<dbReference type="PANTHER" id="PTHR12299">
    <property type="entry name" value="HYALURONIC ACID-BINDING PROTEIN 4"/>
    <property type="match status" value="1"/>
</dbReference>
<keyword evidence="4" id="KW-1185">Reference proteome</keyword>
<evidence type="ECO:0000259" key="2">
    <source>
        <dbReference type="SMART" id="SM01233"/>
    </source>
</evidence>
<protein>
    <recommendedName>
        <fullName evidence="2">Hyaluronan/mRNA-binding protein domain-containing protein</fullName>
    </recommendedName>
</protein>